<evidence type="ECO:0000313" key="3">
    <source>
        <dbReference type="Proteomes" id="UP000054558"/>
    </source>
</evidence>
<evidence type="ECO:0000313" key="2">
    <source>
        <dbReference type="EMBL" id="GAQ88812.1"/>
    </source>
</evidence>
<dbReference type="InterPro" id="IPR012663">
    <property type="entry name" value="CHP02450_Tryp"/>
</dbReference>
<feature type="region of interest" description="Disordered" evidence="1">
    <location>
        <begin position="185"/>
        <end position="214"/>
    </location>
</feature>
<feature type="compositionally biased region" description="Basic and acidic residues" evidence="1">
    <location>
        <begin position="200"/>
        <end position="214"/>
    </location>
</feature>
<gene>
    <name evidence="2" type="ORF">KFL_004610070</name>
</gene>
<name>A0A1Y1IFK9_KLENI</name>
<accession>A0A1Y1IFK9</accession>
<protein>
    <submittedName>
        <fullName evidence="2">Uncharacterized protein</fullName>
    </submittedName>
</protein>
<reference evidence="2 3" key="1">
    <citation type="journal article" date="2014" name="Nat. Commun.">
        <title>Klebsormidium flaccidum genome reveals primary factors for plant terrestrial adaptation.</title>
        <authorList>
            <person name="Hori K."/>
            <person name="Maruyama F."/>
            <person name="Fujisawa T."/>
            <person name="Togashi T."/>
            <person name="Yamamoto N."/>
            <person name="Seo M."/>
            <person name="Sato S."/>
            <person name="Yamada T."/>
            <person name="Mori H."/>
            <person name="Tajima N."/>
            <person name="Moriyama T."/>
            <person name="Ikeuchi M."/>
            <person name="Watanabe M."/>
            <person name="Wada H."/>
            <person name="Kobayashi K."/>
            <person name="Saito M."/>
            <person name="Masuda T."/>
            <person name="Sasaki-Sekimoto Y."/>
            <person name="Mashiguchi K."/>
            <person name="Awai K."/>
            <person name="Shimojima M."/>
            <person name="Masuda S."/>
            <person name="Iwai M."/>
            <person name="Nobusawa T."/>
            <person name="Narise T."/>
            <person name="Kondo S."/>
            <person name="Saito H."/>
            <person name="Sato R."/>
            <person name="Murakawa M."/>
            <person name="Ihara Y."/>
            <person name="Oshima-Yamada Y."/>
            <person name="Ohtaka K."/>
            <person name="Satoh M."/>
            <person name="Sonobe K."/>
            <person name="Ishii M."/>
            <person name="Ohtani R."/>
            <person name="Kanamori-Sato M."/>
            <person name="Honoki R."/>
            <person name="Miyazaki D."/>
            <person name="Mochizuki H."/>
            <person name="Umetsu J."/>
            <person name="Higashi K."/>
            <person name="Shibata D."/>
            <person name="Kamiya Y."/>
            <person name="Sato N."/>
            <person name="Nakamura Y."/>
            <person name="Tabata S."/>
            <person name="Ida S."/>
            <person name="Kurokawa K."/>
            <person name="Ohta H."/>
        </authorList>
    </citation>
    <scope>NUCLEOTIDE SEQUENCE [LARGE SCALE GENOMIC DNA]</scope>
    <source>
        <strain evidence="2 3">NIES-2285</strain>
    </source>
</reference>
<dbReference type="OrthoDB" id="2946at2759"/>
<keyword evidence="3" id="KW-1185">Reference proteome</keyword>
<dbReference type="Pfam" id="PF09493">
    <property type="entry name" value="DUF2389"/>
    <property type="match status" value="1"/>
</dbReference>
<proteinExistence type="predicted"/>
<feature type="region of interest" description="Disordered" evidence="1">
    <location>
        <begin position="1"/>
        <end position="34"/>
    </location>
</feature>
<dbReference type="Proteomes" id="UP000054558">
    <property type="component" value="Unassembled WGS sequence"/>
</dbReference>
<organism evidence="2 3">
    <name type="scientific">Klebsormidium nitens</name>
    <name type="common">Green alga</name>
    <name type="synonym">Ulothrix nitens</name>
    <dbReference type="NCBI Taxonomy" id="105231"/>
    <lineage>
        <taxon>Eukaryota</taxon>
        <taxon>Viridiplantae</taxon>
        <taxon>Streptophyta</taxon>
        <taxon>Klebsormidiophyceae</taxon>
        <taxon>Klebsormidiales</taxon>
        <taxon>Klebsormidiaceae</taxon>
        <taxon>Klebsormidium</taxon>
    </lineage>
</organism>
<dbReference type="NCBIfam" id="TIGR02450">
    <property type="entry name" value="TIGR02450 family Trp-rich protein"/>
    <property type="match status" value="1"/>
</dbReference>
<evidence type="ECO:0000256" key="1">
    <source>
        <dbReference type="SAM" id="MobiDB-lite"/>
    </source>
</evidence>
<dbReference type="AlphaFoldDB" id="A0A1Y1IFK9"/>
<sequence length="214" mass="23483">MGNTQDGGDLTDLLTPRRLPGGEAAQGDERGRKSERACKRCQGTHLITCAKCNGRGRLSPRGGYHKKNPVSMEKIEGSQWTAMERTLGWRHFRVAGKRRGPEAAAAGGSAAWLVEMVATCDPSARLWINAQNLRDREHWSMGWLQKAELAARTDEDSEAGKVCKACHGSKSVACPACIASRKKLERKEKASNTRNTDLLIGRETKLDTSKAHET</sequence>
<dbReference type="STRING" id="105231.A0A1Y1IFK9"/>
<dbReference type="EMBL" id="DF237410">
    <property type="protein sequence ID" value="GAQ88812.1"/>
    <property type="molecule type" value="Genomic_DNA"/>
</dbReference>
<dbReference type="OMA" id="MGWLQRD"/>